<evidence type="ECO:0000259" key="1">
    <source>
        <dbReference type="Pfam" id="PF07883"/>
    </source>
</evidence>
<dbReference type="CDD" id="cd02233">
    <property type="entry name" value="cupin_HNL-like"/>
    <property type="match status" value="1"/>
</dbReference>
<protein>
    <submittedName>
        <fullName evidence="2">Cupin domain</fullName>
    </submittedName>
</protein>
<dbReference type="GeneID" id="93021152"/>
<evidence type="ECO:0000313" key="2">
    <source>
        <dbReference type="EMBL" id="VEE06588.1"/>
    </source>
</evidence>
<reference evidence="2 3" key="1">
    <citation type="submission" date="2018-12" db="EMBL/GenBank/DDBJ databases">
        <authorList>
            <consortium name="Pathogen Informatics"/>
        </authorList>
    </citation>
    <scope>NUCLEOTIDE SEQUENCE [LARGE SCALE GENOMIC DNA]</scope>
    <source>
        <strain evidence="2 3">NCTC11432</strain>
    </source>
</reference>
<dbReference type="InterPro" id="IPR047263">
    <property type="entry name" value="HNL-like_cupin"/>
</dbReference>
<dbReference type="KEGG" id="cgle:NCTC11432_01721"/>
<name>A0A448B0U3_CHRGE</name>
<dbReference type="PANTHER" id="PTHR43698:SF1">
    <property type="entry name" value="BLL4564 PROTEIN"/>
    <property type="match status" value="1"/>
</dbReference>
<dbReference type="PANTHER" id="PTHR43698">
    <property type="entry name" value="RIBD C-TERMINAL DOMAIN CONTAINING PROTEIN"/>
    <property type="match status" value="1"/>
</dbReference>
<sequence length="173" mass="19267">MIQYLIIILLVFSPTVIIQNKVNSNKIKSNKIKTNIPTISDFPTGEENIAFAQYFIGKSYLAPLTSNKDLNVPISNVTFEPGCRNNWHSHTGGQLLIVVGGEGLYQERGKPARRLKSGDIVEIAPNVEHWHGATAESWFSHLATNGNPKTNQNTWLKAVSDEEYAEANKNTFL</sequence>
<gene>
    <name evidence="2" type="ORF">NCTC11432_01721</name>
</gene>
<dbReference type="AlphaFoldDB" id="A0A448B0U3"/>
<accession>A0A448B0U3</accession>
<evidence type="ECO:0000313" key="3">
    <source>
        <dbReference type="Proteomes" id="UP000279227"/>
    </source>
</evidence>
<dbReference type="OrthoDB" id="9802489at2"/>
<dbReference type="EMBL" id="LR134289">
    <property type="protein sequence ID" value="VEE06588.1"/>
    <property type="molecule type" value="Genomic_DNA"/>
</dbReference>
<dbReference type="InterPro" id="IPR011051">
    <property type="entry name" value="RmlC_Cupin_sf"/>
</dbReference>
<dbReference type="Gene3D" id="2.60.120.10">
    <property type="entry name" value="Jelly Rolls"/>
    <property type="match status" value="1"/>
</dbReference>
<dbReference type="STRING" id="525257.HMPREF0204_12739"/>
<dbReference type="SUPFAM" id="SSF51182">
    <property type="entry name" value="RmlC-like cupins"/>
    <property type="match status" value="1"/>
</dbReference>
<dbReference type="Pfam" id="PF07883">
    <property type="entry name" value="Cupin_2"/>
    <property type="match status" value="1"/>
</dbReference>
<proteinExistence type="predicted"/>
<feature type="domain" description="Cupin type-2" evidence="1">
    <location>
        <begin position="77"/>
        <end position="135"/>
    </location>
</feature>
<dbReference type="Proteomes" id="UP000279227">
    <property type="component" value="Chromosome"/>
</dbReference>
<dbReference type="InterPro" id="IPR014710">
    <property type="entry name" value="RmlC-like_jellyroll"/>
</dbReference>
<organism evidence="2 3">
    <name type="scientific">Chryseobacterium gleum</name>
    <name type="common">Flavobacterium gleum</name>
    <dbReference type="NCBI Taxonomy" id="250"/>
    <lineage>
        <taxon>Bacteria</taxon>
        <taxon>Pseudomonadati</taxon>
        <taxon>Bacteroidota</taxon>
        <taxon>Flavobacteriia</taxon>
        <taxon>Flavobacteriales</taxon>
        <taxon>Weeksellaceae</taxon>
        <taxon>Chryseobacterium group</taxon>
        <taxon>Chryseobacterium</taxon>
    </lineage>
</organism>
<dbReference type="RefSeq" id="WP_002977902.1">
    <property type="nucleotide sequence ID" value="NZ_CP068486.1"/>
</dbReference>
<dbReference type="InterPro" id="IPR013096">
    <property type="entry name" value="Cupin_2"/>
</dbReference>